<evidence type="ECO:0000313" key="4">
    <source>
        <dbReference type="Proteomes" id="UP000265703"/>
    </source>
</evidence>
<proteinExistence type="predicted"/>
<dbReference type="Gene3D" id="3.30.710.10">
    <property type="entry name" value="Potassium Channel Kv1.1, Chain A"/>
    <property type="match status" value="1"/>
</dbReference>
<organism evidence="3 4">
    <name type="scientific">Glomus cerebriforme</name>
    <dbReference type="NCBI Taxonomy" id="658196"/>
    <lineage>
        <taxon>Eukaryota</taxon>
        <taxon>Fungi</taxon>
        <taxon>Fungi incertae sedis</taxon>
        <taxon>Mucoromycota</taxon>
        <taxon>Glomeromycotina</taxon>
        <taxon>Glomeromycetes</taxon>
        <taxon>Glomerales</taxon>
        <taxon>Glomeraceae</taxon>
        <taxon>Glomus</taxon>
    </lineage>
</organism>
<keyword evidence="4" id="KW-1185">Reference proteome</keyword>
<dbReference type="InterPro" id="IPR011333">
    <property type="entry name" value="SKP1/BTB/POZ_sf"/>
</dbReference>
<comment type="caution">
    <text evidence="3">The sequence shown here is derived from an EMBL/GenBank/DDBJ whole genome shotgun (WGS) entry which is preliminary data.</text>
</comment>
<dbReference type="SUPFAM" id="SSF54695">
    <property type="entry name" value="POZ domain"/>
    <property type="match status" value="1"/>
</dbReference>
<dbReference type="Pfam" id="PF07534">
    <property type="entry name" value="TLD"/>
    <property type="match status" value="1"/>
</dbReference>
<dbReference type="PANTHER" id="PTHR24410:SF23">
    <property type="entry name" value="BTB DOMAIN-CONTAINING PROTEIN-RELATED"/>
    <property type="match status" value="1"/>
</dbReference>
<dbReference type="SMART" id="SM00225">
    <property type="entry name" value="BTB"/>
    <property type="match status" value="1"/>
</dbReference>
<dbReference type="Gene3D" id="1.25.40.420">
    <property type="match status" value="1"/>
</dbReference>
<dbReference type="InterPro" id="IPR000210">
    <property type="entry name" value="BTB/POZ_dom"/>
</dbReference>
<name>A0A397TM57_9GLOM</name>
<dbReference type="SMART" id="SM00584">
    <property type="entry name" value="TLDc"/>
    <property type="match status" value="1"/>
</dbReference>
<dbReference type="OrthoDB" id="6359816at2759"/>
<feature type="domain" description="BTB" evidence="1">
    <location>
        <begin position="23"/>
        <end position="94"/>
    </location>
</feature>
<sequence>MSYKFWEATINDYEKLLETGERSDVIIYAGQNEDEFHVHSAILCVRSEYFRTAFSENWVEKKDGKLIFKKPNIEPNIFQVILRFIYCGNVDLSKLKGPEVLKLLIAVDELNIQPLISCIQEFLTKNQSEFLYQNPIEILEIVYQHERFTDLWNFCLDKICEEPENLINSDEFINLKAPLLELLLKRDDFALDEIIIWESLIKWGLAQNPTIPQDVKTWDKEQMKIMEKILHRFIPFIRFYHIPSDAFFYKVLPYKKLLPKKLVHEISEFNMVPYIRSTVDIQPPRQPKLMFDSVIAEFQHFALFASWIDKDDGLKYNSKNIPYNFNLLYRASRDGMENYEFHNKCNNKNSTIIIIKIKGKDQLVGGYNPLEWNSSNSYKITSDSFIFSFTNKKDINTAIIGRVQNPNYAIYCYGNNGHGPAFGGGHDLYFNNSDKQGYCSSHSYSSINLPSTFLADDYEVFQIIKKNI</sequence>
<gene>
    <name evidence="3" type="ORF">C1645_871291</name>
</gene>
<feature type="domain" description="TLDc" evidence="2">
    <location>
        <begin position="294"/>
        <end position="464"/>
    </location>
</feature>
<evidence type="ECO:0000259" key="1">
    <source>
        <dbReference type="PROSITE" id="PS50097"/>
    </source>
</evidence>
<dbReference type="PROSITE" id="PS50097">
    <property type="entry name" value="BTB"/>
    <property type="match status" value="1"/>
</dbReference>
<dbReference type="Proteomes" id="UP000265703">
    <property type="component" value="Unassembled WGS sequence"/>
</dbReference>
<dbReference type="EMBL" id="QKYT01000028">
    <property type="protein sequence ID" value="RIA97537.1"/>
    <property type="molecule type" value="Genomic_DNA"/>
</dbReference>
<dbReference type="AlphaFoldDB" id="A0A397TM57"/>
<dbReference type="InterPro" id="IPR051481">
    <property type="entry name" value="BTB-POZ/Galectin-3-binding"/>
</dbReference>
<dbReference type="InterPro" id="IPR006571">
    <property type="entry name" value="TLDc_dom"/>
</dbReference>
<protein>
    <recommendedName>
        <fullName evidence="5">BTB/POZ domain-containing protein</fullName>
    </recommendedName>
</protein>
<accession>A0A397TM57</accession>
<reference evidence="3 4" key="1">
    <citation type="submission" date="2018-06" db="EMBL/GenBank/DDBJ databases">
        <title>Comparative genomics reveals the genomic features of Rhizophagus irregularis, R. cerebriforme, R. diaphanum and Gigaspora rosea, and their symbiotic lifestyle signature.</title>
        <authorList>
            <person name="Morin E."/>
            <person name="San Clemente H."/>
            <person name="Chen E.C.H."/>
            <person name="De La Providencia I."/>
            <person name="Hainaut M."/>
            <person name="Kuo A."/>
            <person name="Kohler A."/>
            <person name="Murat C."/>
            <person name="Tang N."/>
            <person name="Roy S."/>
            <person name="Loubradou J."/>
            <person name="Henrissat B."/>
            <person name="Grigoriev I.V."/>
            <person name="Corradi N."/>
            <person name="Roux C."/>
            <person name="Martin F.M."/>
        </authorList>
    </citation>
    <scope>NUCLEOTIDE SEQUENCE [LARGE SCALE GENOMIC DNA]</scope>
    <source>
        <strain evidence="3 4">DAOM 227022</strain>
    </source>
</reference>
<dbReference type="Pfam" id="PF00651">
    <property type="entry name" value="BTB"/>
    <property type="match status" value="1"/>
</dbReference>
<dbReference type="PROSITE" id="PS51886">
    <property type="entry name" value="TLDC"/>
    <property type="match status" value="1"/>
</dbReference>
<evidence type="ECO:0000259" key="2">
    <source>
        <dbReference type="PROSITE" id="PS51886"/>
    </source>
</evidence>
<dbReference type="PANTHER" id="PTHR24410">
    <property type="entry name" value="HL07962P-RELATED"/>
    <property type="match status" value="1"/>
</dbReference>
<evidence type="ECO:0000313" key="3">
    <source>
        <dbReference type="EMBL" id="RIA97537.1"/>
    </source>
</evidence>
<evidence type="ECO:0008006" key="5">
    <source>
        <dbReference type="Google" id="ProtNLM"/>
    </source>
</evidence>
<dbReference type="CDD" id="cd18186">
    <property type="entry name" value="BTB_POZ_ZBTB_KLHL-like"/>
    <property type="match status" value="1"/>
</dbReference>